<dbReference type="AlphaFoldDB" id="A0A1H6ZHG9"/>
<keyword evidence="3" id="KW-1185">Reference proteome</keyword>
<dbReference type="OrthoDB" id="5148512at2"/>
<accession>A0A1H6ZHG9</accession>
<evidence type="ECO:0000313" key="2">
    <source>
        <dbReference type="EMBL" id="SEJ50957.1"/>
    </source>
</evidence>
<sequence length="68" mass="7455">MKDTTRAAIDASLAAFVAMGVAGYVVWMFRDGSGWSSSAVQFLLALAVIVPLWAVGVYRAYRPSRRSW</sequence>
<feature type="transmembrane region" description="Helical" evidence="1">
    <location>
        <begin position="7"/>
        <end position="27"/>
    </location>
</feature>
<dbReference type="EMBL" id="FNZI01000004">
    <property type="protein sequence ID" value="SEJ50957.1"/>
    <property type="molecule type" value="Genomic_DNA"/>
</dbReference>
<gene>
    <name evidence="2" type="ORF">SAMN05421637_2073</name>
</gene>
<feature type="transmembrane region" description="Helical" evidence="1">
    <location>
        <begin position="39"/>
        <end position="61"/>
    </location>
</feature>
<keyword evidence="1" id="KW-0812">Transmembrane</keyword>
<protein>
    <submittedName>
        <fullName evidence="2">Uncharacterized protein</fullName>
    </submittedName>
</protein>
<dbReference type="STRING" id="1043493.SAMN05421637_2073"/>
<dbReference type="RefSeq" id="WP_143058981.1">
    <property type="nucleotide sequence ID" value="NZ_BBLU01000021.1"/>
</dbReference>
<proteinExistence type="predicted"/>
<reference evidence="3" key="1">
    <citation type="submission" date="2016-10" db="EMBL/GenBank/DDBJ databases">
        <authorList>
            <person name="Varghese N."/>
        </authorList>
    </citation>
    <scope>NUCLEOTIDE SEQUENCE [LARGE SCALE GENOMIC DNA]</scope>
    <source>
        <strain evidence="3">DSM 24868</strain>
    </source>
</reference>
<evidence type="ECO:0000256" key="1">
    <source>
        <dbReference type="SAM" id="Phobius"/>
    </source>
</evidence>
<organism evidence="2 3">
    <name type="scientific">Demequina mangrovi</name>
    <dbReference type="NCBI Taxonomy" id="1043493"/>
    <lineage>
        <taxon>Bacteria</taxon>
        <taxon>Bacillati</taxon>
        <taxon>Actinomycetota</taxon>
        <taxon>Actinomycetes</taxon>
        <taxon>Micrococcales</taxon>
        <taxon>Demequinaceae</taxon>
        <taxon>Demequina</taxon>
    </lineage>
</organism>
<dbReference type="Proteomes" id="UP000183315">
    <property type="component" value="Unassembled WGS sequence"/>
</dbReference>
<evidence type="ECO:0000313" key="3">
    <source>
        <dbReference type="Proteomes" id="UP000183315"/>
    </source>
</evidence>
<keyword evidence="1" id="KW-0472">Membrane</keyword>
<name>A0A1H6ZHG9_9MICO</name>
<keyword evidence="1" id="KW-1133">Transmembrane helix</keyword>